<keyword evidence="2" id="KW-0932">Cytokinin signaling pathway</keyword>
<protein>
    <recommendedName>
        <fullName evidence="2">Histidine-containing phosphotransfer protein</fullName>
    </recommendedName>
</protein>
<dbReference type="GO" id="GO:0009927">
    <property type="term" value="F:histidine phosphotransfer kinase activity"/>
    <property type="evidence" value="ECO:0007669"/>
    <property type="project" value="UniProtKB-UniRule"/>
</dbReference>
<dbReference type="GO" id="GO:0005829">
    <property type="term" value="C:cytosol"/>
    <property type="evidence" value="ECO:0007669"/>
    <property type="project" value="UniProtKB-SubCell"/>
</dbReference>
<gene>
    <name evidence="3" type="ORF">DKX38_006498</name>
</gene>
<dbReference type="PANTHER" id="PTHR28242">
    <property type="entry name" value="PHOSPHORELAY INTERMEDIATE PROTEIN YPD1"/>
    <property type="match status" value="1"/>
</dbReference>
<sequence length="262" mass="29298">MEGSNVWQEQRNFVKSLHEQGILDSHFDDILDLPRESPQFVIDLVSTFCSDAENTIAAMIRYLNEPDINYRKVIDKVHLIRGASSCSVYASELMTHAFTQSPKLLLNVHEAMPLNGHLILNSSTDGRLNLNPLSAFCVTVSVATGWPLLVVNSDMLVKTRTRTVLSGFPLVMDSVLAEKLLGQATFSAVHPLFSTSMVLSEIHDDAGFLDTILSVILKAFFTFFRCLAAFVKTGDEYQILKEKFNIILQVMFSGGFPFSWKK</sequence>
<organism evidence="3 4">
    <name type="scientific">Salix brachista</name>
    <dbReference type="NCBI Taxonomy" id="2182728"/>
    <lineage>
        <taxon>Eukaryota</taxon>
        <taxon>Viridiplantae</taxon>
        <taxon>Streptophyta</taxon>
        <taxon>Embryophyta</taxon>
        <taxon>Tracheophyta</taxon>
        <taxon>Spermatophyta</taxon>
        <taxon>Magnoliopsida</taxon>
        <taxon>eudicotyledons</taxon>
        <taxon>Gunneridae</taxon>
        <taxon>Pentapetalae</taxon>
        <taxon>rosids</taxon>
        <taxon>fabids</taxon>
        <taxon>Malpighiales</taxon>
        <taxon>Salicaceae</taxon>
        <taxon>Saliceae</taxon>
        <taxon>Salix</taxon>
    </lineage>
</organism>
<reference evidence="4" key="1">
    <citation type="journal article" date="2019" name="Gigascience">
        <title>De novo genome assembly of the endangered Acer yangbiense, a plant species with extremely small populations endemic to Yunnan Province, China.</title>
        <authorList>
            <person name="Yang J."/>
            <person name="Wariss H.M."/>
            <person name="Tao L."/>
            <person name="Zhang R."/>
            <person name="Yun Q."/>
            <person name="Hollingsworth P."/>
            <person name="Dao Z."/>
            <person name="Luo G."/>
            <person name="Guo H."/>
            <person name="Ma Y."/>
            <person name="Sun W."/>
        </authorList>
    </citation>
    <scope>NUCLEOTIDE SEQUENCE [LARGE SCALE GENOMIC DNA]</scope>
    <source>
        <strain evidence="4">cv. br00</strain>
    </source>
</reference>
<comment type="caution">
    <text evidence="3">The sequence shown here is derived from an EMBL/GenBank/DDBJ whole genome shotgun (WGS) entry which is preliminary data.</text>
</comment>
<evidence type="ECO:0000256" key="1">
    <source>
        <dbReference type="ARBA" id="ARBA00023012"/>
    </source>
</evidence>
<comment type="domain">
    <text evidence="2">Histidine-containing phosphotransfer domain (HPt) contains an active histidine that mediates the phosphotransfer.</text>
</comment>
<dbReference type="GO" id="GO:0005634">
    <property type="term" value="C:nucleus"/>
    <property type="evidence" value="ECO:0007669"/>
    <property type="project" value="UniProtKB-SubCell"/>
</dbReference>
<keyword evidence="4" id="KW-1185">Reference proteome</keyword>
<dbReference type="SUPFAM" id="SSF47226">
    <property type="entry name" value="Histidine-containing phosphotransfer domain, HPT domain"/>
    <property type="match status" value="1"/>
</dbReference>
<evidence type="ECO:0000256" key="2">
    <source>
        <dbReference type="RuleBase" id="RU369004"/>
    </source>
</evidence>
<dbReference type="Gene3D" id="1.20.120.160">
    <property type="entry name" value="HPT domain"/>
    <property type="match status" value="1"/>
</dbReference>
<keyword evidence="1 2" id="KW-0902">Two-component regulatory system</keyword>
<name>A0A5N5N515_9ROSI</name>
<comment type="subcellular location">
    <subcellularLocation>
        <location evidence="2">Cytoplasm</location>
        <location evidence="2">Cytosol</location>
    </subcellularLocation>
    <subcellularLocation>
        <location evidence="2">Nucleus</location>
    </subcellularLocation>
</comment>
<accession>A0A5N5N515</accession>
<comment type="function">
    <text evidence="2">Functions as a two-component phosphorelay mediators between cytokinin sensor histidine kinases and response regulators (B-type ARRs). Plays an important role in propagating cytokinin signal transduction.</text>
</comment>
<dbReference type="GO" id="GO:0000160">
    <property type="term" value="P:phosphorelay signal transduction system"/>
    <property type="evidence" value="ECO:0007669"/>
    <property type="project" value="UniProtKB-UniRule"/>
</dbReference>
<dbReference type="EMBL" id="VDCV01000004">
    <property type="protein sequence ID" value="KAB5561541.1"/>
    <property type="molecule type" value="Genomic_DNA"/>
</dbReference>
<evidence type="ECO:0000313" key="3">
    <source>
        <dbReference type="EMBL" id="KAB5561541.1"/>
    </source>
</evidence>
<dbReference type="InterPro" id="IPR036641">
    <property type="entry name" value="HPT_dom_sf"/>
</dbReference>
<dbReference type="GO" id="GO:0043424">
    <property type="term" value="F:protein histidine kinase binding"/>
    <property type="evidence" value="ECO:0007669"/>
    <property type="project" value="UniProtKB-UniRule"/>
</dbReference>
<dbReference type="GO" id="GO:0009736">
    <property type="term" value="P:cytokinin-activated signaling pathway"/>
    <property type="evidence" value="ECO:0007669"/>
    <property type="project" value="UniProtKB-KW"/>
</dbReference>
<dbReference type="AlphaFoldDB" id="A0A5N5N515"/>
<proteinExistence type="predicted"/>
<evidence type="ECO:0000313" key="4">
    <source>
        <dbReference type="Proteomes" id="UP000326939"/>
    </source>
</evidence>
<dbReference type="InterPro" id="IPR045871">
    <property type="entry name" value="AHP1-5/YPD1"/>
</dbReference>
<dbReference type="Proteomes" id="UP000326939">
    <property type="component" value="Chromosome 4"/>
</dbReference>
<dbReference type="PANTHER" id="PTHR28242:SF30">
    <property type="entry name" value="HISTIDINE-CONTAINING PHOSPHOTRANSFER PROTEIN 2"/>
    <property type="match status" value="1"/>
</dbReference>